<keyword evidence="1" id="KW-1133">Transmembrane helix</keyword>
<evidence type="ECO:0000313" key="4">
    <source>
        <dbReference type="EMBL" id="EAR23043.1"/>
    </source>
</evidence>
<evidence type="ECO:0000256" key="1">
    <source>
        <dbReference type="SAM" id="Phobius"/>
    </source>
</evidence>
<dbReference type="InterPro" id="IPR052155">
    <property type="entry name" value="Biofilm_reg_signaling"/>
</dbReference>
<dbReference type="HOGENOM" id="CLU_310973_0_0_6"/>
<dbReference type="InterPro" id="IPR029787">
    <property type="entry name" value="Nucleotide_cyclase"/>
</dbReference>
<dbReference type="InterPro" id="IPR043128">
    <property type="entry name" value="Rev_trsase/Diguanyl_cyclase"/>
</dbReference>
<sequence>MDSAESLDTGTQRAFATVNLILVGLGTAVMLGWSLELPTVVRVNPSFVPMQFNTAVGVALAGVGLLAGISRQRWLGLVTATLVFLLGLTSLMQDVTGVRLGIDTLFLHPFITQMSTFPGRPSPNSSLAFISLGVGIFLFAWGLRQRWICWAIGLLGSATATIGAVSLLGYLTGVEAAFRLVNHAGMALPAAVAFVVAGGSLSGFVAQTARLGMPDRQIDWAPWAAALSVLVAAAFLWCGLRANEAAYSQRRLTAEAYFLRQGIAAPIREDLEALQRLAWRLERAGVPPGAEWWADARRYLETEPYYVLLWADKDFGIRSAISLVRPDQRYALHLPTINDTSNGPLVELGSRKIFRSAVIELPEGGAGFYAFMPIRQGRSVAGYLVALVDLNAMLFPLLDEYLQRGYRFVLFEDGNRLALNGGAQPFVAARSADYEVAIPIAGKAWRLALYRMPKGVAATRTALPETVLVLGLVLAVLLGIALRSRQLLAVRASHLTRSKQGLEKEVAQRGEELAYLATHDALTGLPNRMLFSEHLRQALVEADRHNRRLTVICLAIDHFQEVNNSLGHAAGDDLLCAFSQRVGQCLRRSDVLARLGGDEFIILCPEIVAPDFTIGITEKILSIMEEGFHAGSNEVVVTTSIGVALYPESGKTVEALIKNADAAMRQAKAAGRNTYVLYGPELGKTAHARVDLRRALRYAVRNGELRVHYQPQVELADGRIVAAEALVRWERPGHGLVPPNSFIPLAEESDLIVQIDSEVLRHVAADLQCWSENGFPLPKISVNVSARQLYRGRLLDDFRQVLDHYPAARGRLEVELTERLLVDAVPQNRRVLDALVDLGVTFAIDDFGTGYSSFGYFRDFLIHTLKIDRSFIQQLAEEAADARITLAIIGLAKTFDIEVVAEGVELPAQQAFLCQHGCARAQGWLFGKPMPTDEFIAHWKQARAV</sequence>
<dbReference type="PANTHER" id="PTHR44757">
    <property type="entry name" value="DIGUANYLATE CYCLASE DGCP"/>
    <property type="match status" value="1"/>
</dbReference>
<dbReference type="Gene3D" id="3.30.70.270">
    <property type="match status" value="1"/>
</dbReference>
<dbReference type="EMBL" id="AAOF01000001">
    <property type="protein sequence ID" value="EAR23043.1"/>
    <property type="molecule type" value="Genomic_DNA"/>
</dbReference>
<dbReference type="Pfam" id="PF00563">
    <property type="entry name" value="EAL"/>
    <property type="match status" value="1"/>
</dbReference>
<dbReference type="InterPro" id="IPR000160">
    <property type="entry name" value="GGDEF_dom"/>
</dbReference>
<feature type="transmembrane region" description="Helical" evidence="1">
    <location>
        <begin position="74"/>
        <end position="92"/>
    </location>
</feature>
<dbReference type="SMART" id="SM00052">
    <property type="entry name" value="EAL"/>
    <property type="match status" value="1"/>
</dbReference>
<dbReference type="AlphaFoldDB" id="A4BL55"/>
<dbReference type="InterPro" id="IPR035919">
    <property type="entry name" value="EAL_sf"/>
</dbReference>
<feature type="transmembrane region" description="Helical" evidence="1">
    <location>
        <begin position="47"/>
        <end position="67"/>
    </location>
</feature>
<name>A4BL55_9GAMM</name>
<evidence type="ECO:0000259" key="3">
    <source>
        <dbReference type="PROSITE" id="PS50887"/>
    </source>
</evidence>
<feature type="transmembrane region" description="Helical" evidence="1">
    <location>
        <begin position="150"/>
        <end position="172"/>
    </location>
</feature>
<dbReference type="InterPro" id="IPR001633">
    <property type="entry name" value="EAL_dom"/>
</dbReference>
<dbReference type="NCBIfam" id="TIGR00254">
    <property type="entry name" value="GGDEF"/>
    <property type="match status" value="1"/>
</dbReference>
<organism evidence="4 5">
    <name type="scientific">Nitrococcus mobilis Nb-231</name>
    <dbReference type="NCBI Taxonomy" id="314278"/>
    <lineage>
        <taxon>Bacteria</taxon>
        <taxon>Pseudomonadati</taxon>
        <taxon>Pseudomonadota</taxon>
        <taxon>Gammaproteobacteria</taxon>
        <taxon>Chromatiales</taxon>
        <taxon>Ectothiorhodospiraceae</taxon>
        <taxon>Nitrococcus</taxon>
    </lineage>
</organism>
<gene>
    <name evidence="4" type="ORF">NB231_14523</name>
</gene>
<dbReference type="SMART" id="SM00267">
    <property type="entry name" value="GGDEF"/>
    <property type="match status" value="1"/>
</dbReference>
<dbReference type="Pfam" id="PF00990">
    <property type="entry name" value="GGDEF"/>
    <property type="match status" value="1"/>
</dbReference>
<evidence type="ECO:0000259" key="2">
    <source>
        <dbReference type="PROSITE" id="PS50883"/>
    </source>
</evidence>
<feature type="domain" description="GGDEF" evidence="3">
    <location>
        <begin position="547"/>
        <end position="680"/>
    </location>
</feature>
<dbReference type="Proteomes" id="UP000003374">
    <property type="component" value="Unassembled WGS sequence"/>
</dbReference>
<dbReference type="SUPFAM" id="SSF55073">
    <property type="entry name" value="Nucleotide cyclase"/>
    <property type="match status" value="1"/>
</dbReference>
<feature type="domain" description="EAL" evidence="2">
    <location>
        <begin position="689"/>
        <end position="943"/>
    </location>
</feature>
<dbReference type="CDD" id="cd01948">
    <property type="entry name" value="EAL"/>
    <property type="match status" value="1"/>
</dbReference>
<reference evidence="4 5" key="1">
    <citation type="submission" date="2006-02" db="EMBL/GenBank/DDBJ databases">
        <authorList>
            <person name="Waterbury J."/>
            <person name="Ferriera S."/>
            <person name="Johnson J."/>
            <person name="Kravitz S."/>
            <person name="Halpern A."/>
            <person name="Remington K."/>
            <person name="Beeson K."/>
            <person name="Tran B."/>
            <person name="Rogers Y.-H."/>
            <person name="Friedman R."/>
            <person name="Venter J.C."/>
        </authorList>
    </citation>
    <scope>NUCLEOTIDE SEQUENCE [LARGE SCALE GENOMIC DNA]</scope>
    <source>
        <strain evidence="4 5">Nb-231</strain>
    </source>
</reference>
<protein>
    <submittedName>
        <fullName evidence="4">Predicted signal transduction protein containing a membrane domain, an EAL and a GGDEF domain</fullName>
    </submittedName>
</protein>
<dbReference type="Gene3D" id="3.20.20.450">
    <property type="entry name" value="EAL domain"/>
    <property type="match status" value="1"/>
</dbReference>
<keyword evidence="5" id="KW-1185">Reference proteome</keyword>
<feature type="transmembrane region" description="Helical" evidence="1">
    <location>
        <begin position="184"/>
        <end position="208"/>
    </location>
</feature>
<feature type="transmembrane region" description="Helical" evidence="1">
    <location>
        <begin position="220"/>
        <end position="240"/>
    </location>
</feature>
<dbReference type="STRING" id="314278.NB231_14523"/>
<evidence type="ECO:0000313" key="5">
    <source>
        <dbReference type="Proteomes" id="UP000003374"/>
    </source>
</evidence>
<feature type="transmembrane region" description="Helical" evidence="1">
    <location>
        <begin position="14"/>
        <end position="35"/>
    </location>
</feature>
<comment type="caution">
    <text evidence="4">The sequence shown here is derived from an EMBL/GenBank/DDBJ whole genome shotgun (WGS) entry which is preliminary data.</text>
</comment>
<feature type="transmembrane region" description="Helical" evidence="1">
    <location>
        <begin position="127"/>
        <end position="144"/>
    </location>
</feature>
<accession>A4BL55</accession>
<dbReference type="CDD" id="cd01949">
    <property type="entry name" value="GGDEF"/>
    <property type="match status" value="1"/>
</dbReference>
<dbReference type="RefSeq" id="WP_005003893.1">
    <property type="nucleotide sequence ID" value="NZ_CH672427.1"/>
</dbReference>
<proteinExistence type="predicted"/>
<dbReference type="PROSITE" id="PS50883">
    <property type="entry name" value="EAL"/>
    <property type="match status" value="1"/>
</dbReference>
<dbReference type="SUPFAM" id="SSF141868">
    <property type="entry name" value="EAL domain-like"/>
    <property type="match status" value="1"/>
</dbReference>
<dbReference type="PANTHER" id="PTHR44757:SF2">
    <property type="entry name" value="BIOFILM ARCHITECTURE MAINTENANCE PROTEIN MBAA"/>
    <property type="match status" value="1"/>
</dbReference>
<dbReference type="OrthoDB" id="1316910at2"/>
<dbReference type="eggNOG" id="COG5001">
    <property type="taxonomic scope" value="Bacteria"/>
</dbReference>
<keyword evidence="1" id="KW-0472">Membrane</keyword>
<keyword evidence="1" id="KW-0812">Transmembrane</keyword>
<dbReference type="PROSITE" id="PS50887">
    <property type="entry name" value="GGDEF"/>
    <property type="match status" value="1"/>
</dbReference>